<dbReference type="InterPro" id="IPR001320">
    <property type="entry name" value="Iontro_rcpt_C"/>
</dbReference>
<dbReference type="SUPFAM" id="SSF53850">
    <property type="entry name" value="Periplasmic binding protein-like II"/>
    <property type="match status" value="1"/>
</dbReference>
<comment type="catalytic activity">
    <reaction evidence="1">
        <text>ATP + protein L-histidine = ADP + protein N-phospho-L-histidine.</text>
        <dbReference type="EC" id="2.7.13.3"/>
    </reaction>
</comment>
<dbReference type="AlphaFoldDB" id="A0A1L8D3M7"/>
<dbReference type="Pfam" id="PF00497">
    <property type="entry name" value="SBP_bac_3"/>
    <property type="match status" value="1"/>
</dbReference>
<dbReference type="GO" id="GO:0000155">
    <property type="term" value="F:phosphorelay sensor kinase activity"/>
    <property type="evidence" value="ECO:0007669"/>
    <property type="project" value="InterPro"/>
</dbReference>
<dbReference type="EMBL" id="BDJL01000055">
    <property type="protein sequence ID" value="GAV25704.1"/>
    <property type="molecule type" value="Genomic_DNA"/>
</dbReference>
<dbReference type="EC" id="2.7.13.3" evidence="2"/>
<keyword evidence="8" id="KW-0902">Two-component regulatory system</keyword>
<keyword evidence="3" id="KW-0597">Phosphoprotein</keyword>
<evidence type="ECO:0000256" key="6">
    <source>
        <dbReference type="ARBA" id="ARBA00022777"/>
    </source>
</evidence>
<evidence type="ECO:0000256" key="2">
    <source>
        <dbReference type="ARBA" id="ARBA00012438"/>
    </source>
</evidence>
<dbReference type="InterPro" id="IPR003661">
    <property type="entry name" value="HisK_dim/P_dom"/>
</dbReference>
<dbReference type="Pfam" id="PF02518">
    <property type="entry name" value="HATPase_c"/>
    <property type="match status" value="1"/>
</dbReference>
<dbReference type="PROSITE" id="PS50112">
    <property type="entry name" value="PAS"/>
    <property type="match status" value="1"/>
</dbReference>
<dbReference type="InterPro" id="IPR005467">
    <property type="entry name" value="His_kinase_dom"/>
</dbReference>
<organism evidence="13 14">
    <name type="scientific">Carboxydothermus islandicus</name>
    <dbReference type="NCBI Taxonomy" id="661089"/>
    <lineage>
        <taxon>Bacteria</taxon>
        <taxon>Bacillati</taxon>
        <taxon>Bacillota</taxon>
        <taxon>Clostridia</taxon>
        <taxon>Thermoanaerobacterales</taxon>
        <taxon>Thermoanaerobacteraceae</taxon>
        <taxon>Carboxydothermus</taxon>
    </lineage>
</organism>
<proteinExistence type="predicted"/>
<evidence type="ECO:0000256" key="9">
    <source>
        <dbReference type="SAM" id="Phobius"/>
    </source>
</evidence>
<dbReference type="NCBIfam" id="TIGR00229">
    <property type="entry name" value="sensory_box"/>
    <property type="match status" value="1"/>
</dbReference>
<evidence type="ECO:0000256" key="10">
    <source>
        <dbReference type="SAM" id="SignalP"/>
    </source>
</evidence>
<dbReference type="InterPro" id="IPR036097">
    <property type="entry name" value="HisK_dim/P_sf"/>
</dbReference>
<dbReference type="SUPFAM" id="SSF55785">
    <property type="entry name" value="PYP-like sensor domain (PAS domain)"/>
    <property type="match status" value="1"/>
</dbReference>
<dbReference type="PROSITE" id="PS50109">
    <property type="entry name" value="HIS_KIN"/>
    <property type="match status" value="1"/>
</dbReference>
<dbReference type="GO" id="GO:0005524">
    <property type="term" value="F:ATP binding"/>
    <property type="evidence" value="ECO:0007669"/>
    <property type="project" value="UniProtKB-KW"/>
</dbReference>
<dbReference type="PRINTS" id="PR00344">
    <property type="entry name" value="BCTRLSENSOR"/>
</dbReference>
<dbReference type="Gene3D" id="3.30.450.20">
    <property type="entry name" value="PAS domain"/>
    <property type="match status" value="1"/>
</dbReference>
<accession>A0A1L8D3M7</accession>
<evidence type="ECO:0000256" key="7">
    <source>
        <dbReference type="ARBA" id="ARBA00022840"/>
    </source>
</evidence>
<dbReference type="GO" id="GO:0015276">
    <property type="term" value="F:ligand-gated monoatomic ion channel activity"/>
    <property type="evidence" value="ECO:0007669"/>
    <property type="project" value="InterPro"/>
</dbReference>
<dbReference type="OrthoDB" id="9796330at2"/>
<feature type="domain" description="PAS" evidence="12">
    <location>
        <begin position="310"/>
        <end position="366"/>
    </location>
</feature>
<name>A0A1L8D3M7_9THEO</name>
<evidence type="ECO:0000259" key="12">
    <source>
        <dbReference type="PROSITE" id="PS50112"/>
    </source>
</evidence>
<dbReference type="STRING" id="661089.ciss_16370"/>
<dbReference type="GO" id="GO:0016020">
    <property type="term" value="C:membrane"/>
    <property type="evidence" value="ECO:0007669"/>
    <property type="project" value="InterPro"/>
</dbReference>
<dbReference type="InterPro" id="IPR003594">
    <property type="entry name" value="HATPase_dom"/>
</dbReference>
<evidence type="ECO:0000256" key="5">
    <source>
        <dbReference type="ARBA" id="ARBA00022741"/>
    </source>
</evidence>
<keyword evidence="14" id="KW-1185">Reference proteome</keyword>
<keyword evidence="9" id="KW-0472">Membrane</keyword>
<dbReference type="SMART" id="SM00387">
    <property type="entry name" value="HATPase_c"/>
    <property type="match status" value="1"/>
</dbReference>
<dbReference type="RefSeq" id="WP_075865889.1">
    <property type="nucleotide sequence ID" value="NZ_BDJL01000055.1"/>
</dbReference>
<protein>
    <recommendedName>
        <fullName evidence="2">histidine kinase</fullName>
        <ecNumber evidence="2">2.7.13.3</ecNumber>
    </recommendedName>
</protein>
<dbReference type="InterPro" id="IPR004358">
    <property type="entry name" value="Sig_transdc_His_kin-like_C"/>
</dbReference>
<evidence type="ECO:0000256" key="1">
    <source>
        <dbReference type="ARBA" id="ARBA00000085"/>
    </source>
</evidence>
<dbReference type="SUPFAM" id="SSF55874">
    <property type="entry name" value="ATPase domain of HSP90 chaperone/DNA topoisomerase II/histidine kinase"/>
    <property type="match status" value="1"/>
</dbReference>
<keyword evidence="9" id="KW-1133">Transmembrane helix</keyword>
<dbReference type="CDD" id="cd00082">
    <property type="entry name" value="HisKA"/>
    <property type="match status" value="1"/>
</dbReference>
<keyword evidence="7" id="KW-0067">ATP-binding</keyword>
<dbReference type="PANTHER" id="PTHR43065:SF10">
    <property type="entry name" value="PEROXIDE STRESS-ACTIVATED HISTIDINE KINASE MAK3"/>
    <property type="match status" value="1"/>
</dbReference>
<sequence>MSKTGVSVIFCIILFSTSFLVLATNPVLAGEKVIVVGDNDYPPLCYLDESNNPAGFDVDLIIAIARKAGIDIEIKLLPWAEARKMVEEGKADVLLGVNYTRTRAKLYDFTESYLENRQVIFVRSDNYVVKSLDDLRNLKVGVQRADVALDFIGDYPDITLEYFENQQLALKALGQNEVDAVIGNYYTGLYWLQKLSLENEIKVVGIPLSITKYGLGVKKGQNQELLKKLNGAIVKLKATGELDSLKTKWFGEFPYEKRLYFNRIRTYVIVGIFIFTAILLFTLWLNRLLQQKVEKATYELNLAYQELSAQKDLMDKMLEHELNGIITLDENRIIKRINNSALRILGITDKQLEGKHFSFTPLKDYFPEPFLERAYRGQTCSLNEFRVSVEGQTKFLSMNFISIPSIRAVLINFRDVTEEKKSLELMINRDKLITVGQLVAGFVHEIKNPLFTVKSYLELLPLKANDPIFREEVINIIKNELDHVQKLINDLLNYARPQNSKKEIVILEEVIVPLLNLLEPQFIAKQITVFKENLGFAVYADPMQLRHVFMNLLLNAIDAIQDNGEIIIKAAEDGDKIKIEVQDTGIGIPPQHLNQIFNLFFTSKKDGNGIGLAICQKLIQENGGSILVDSTPGAGTTFTIFLPKGVPLSFQHEKVG</sequence>
<keyword evidence="4" id="KW-0808">Transferase</keyword>
<dbReference type="Proteomes" id="UP000187338">
    <property type="component" value="Unassembled WGS sequence"/>
</dbReference>
<dbReference type="CDD" id="cd13704">
    <property type="entry name" value="PBP2_HisK"/>
    <property type="match status" value="1"/>
</dbReference>
<feature type="chain" id="PRO_5012882858" description="histidine kinase" evidence="10">
    <location>
        <begin position="30"/>
        <end position="656"/>
    </location>
</feature>
<dbReference type="SMART" id="SM00079">
    <property type="entry name" value="PBPe"/>
    <property type="match status" value="1"/>
</dbReference>
<dbReference type="Gene3D" id="3.30.565.10">
    <property type="entry name" value="Histidine kinase-like ATPase, C-terminal domain"/>
    <property type="match status" value="1"/>
</dbReference>
<feature type="signal peptide" evidence="10">
    <location>
        <begin position="1"/>
        <end position="29"/>
    </location>
</feature>
<dbReference type="PANTHER" id="PTHR43065">
    <property type="entry name" value="SENSOR HISTIDINE KINASE"/>
    <property type="match status" value="1"/>
</dbReference>
<comment type="caution">
    <text evidence="13">The sequence shown here is derived from an EMBL/GenBank/DDBJ whole genome shotgun (WGS) entry which is preliminary data.</text>
</comment>
<keyword evidence="9" id="KW-0812">Transmembrane</keyword>
<dbReference type="SMART" id="SM00062">
    <property type="entry name" value="PBPb"/>
    <property type="match status" value="1"/>
</dbReference>
<dbReference type="InterPro" id="IPR036890">
    <property type="entry name" value="HATPase_C_sf"/>
</dbReference>
<evidence type="ECO:0000256" key="4">
    <source>
        <dbReference type="ARBA" id="ARBA00022679"/>
    </source>
</evidence>
<evidence type="ECO:0000256" key="3">
    <source>
        <dbReference type="ARBA" id="ARBA00022553"/>
    </source>
</evidence>
<dbReference type="InterPro" id="IPR000014">
    <property type="entry name" value="PAS"/>
</dbReference>
<keyword evidence="5" id="KW-0547">Nucleotide-binding</keyword>
<evidence type="ECO:0000313" key="14">
    <source>
        <dbReference type="Proteomes" id="UP000187338"/>
    </source>
</evidence>
<feature type="domain" description="Histidine kinase" evidence="11">
    <location>
        <begin position="441"/>
        <end position="646"/>
    </location>
</feature>
<keyword evidence="10" id="KW-0732">Signal</keyword>
<dbReference type="Pfam" id="PF00512">
    <property type="entry name" value="HisKA"/>
    <property type="match status" value="1"/>
</dbReference>
<evidence type="ECO:0000256" key="8">
    <source>
        <dbReference type="ARBA" id="ARBA00023012"/>
    </source>
</evidence>
<feature type="transmembrane region" description="Helical" evidence="9">
    <location>
        <begin position="264"/>
        <end position="285"/>
    </location>
</feature>
<dbReference type="Gene3D" id="1.10.287.130">
    <property type="match status" value="1"/>
</dbReference>
<dbReference type="InterPro" id="IPR035965">
    <property type="entry name" value="PAS-like_dom_sf"/>
</dbReference>
<dbReference type="InterPro" id="IPR001638">
    <property type="entry name" value="Solute-binding_3/MltF_N"/>
</dbReference>
<dbReference type="Gene3D" id="3.40.190.10">
    <property type="entry name" value="Periplasmic binding protein-like II"/>
    <property type="match status" value="2"/>
</dbReference>
<reference evidence="14" key="1">
    <citation type="submission" date="2016-12" db="EMBL/GenBank/DDBJ databases">
        <title>Draft Genome Sequences od Carboxydothermus pertinax and islandicus, Hydrogenogenic Carboxydotrophic Bacteria.</title>
        <authorList>
            <person name="Fukuyama Y."/>
            <person name="Ohmae K."/>
            <person name="Yoneda Y."/>
            <person name="Yoshida T."/>
            <person name="Sako Y."/>
        </authorList>
    </citation>
    <scope>NUCLEOTIDE SEQUENCE [LARGE SCALE GENOMIC DNA]</scope>
    <source>
        <strain evidence="14">SET</strain>
    </source>
</reference>
<dbReference type="SMART" id="SM00091">
    <property type="entry name" value="PAS"/>
    <property type="match status" value="1"/>
</dbReference>
<evidence type="ECO:0000259" key="11">
    <source>
        <dbReference type="PROSITE" id="PS50109"/>
    </source>
</evidence>
<keyword evidence="6" id="KW-0418">Kinase</keyword>
<gene>
    <name evidence="13" type="ORF">ciss_16370</name>
</gene>
<dbReference type="SMART" id="SM00388">
    <property type="entry name" value="HisKA"/>
    <property type="match status" value="1"/>
</dbReference>
<evidence type="ECO:0000313" key="13">
    <source>
        <dbReference type="EMBL" id="GAV25704.1"/>
    </source>
</evidence>
<dbReference type="SUPFAM" id="SSF47384">
    <property type="entry name" value="Homodimeric domain of signal transducing histidine kinase"/>
    <property type="match status" value="1"/>
</dbReference>